<dbReference type="PANTHER" id="PTHR47844:SF1">
    <property type="entry name" value="EXOSTOSIN-LIKE 2"/>
    <property type="match status" value="1"/>
</dbReference>
<evidence type="ECO:0000313" key="10">
    <source>
        <dbReference type="Proteomes" id="UP001302812"/>
    </source>
</evidence>
<name>A0AAN6TMK2_9PEZI</name>
<dbReference type="InterPro" id="IPR052427">
    <property type="entry name" value="Glycosyltrans_GT2/GT47"/>
</dbReference>
<keyword evidence="4 8" id="KW-0812">Transmembrane</keyword>
<sequence length="451" mass="51496">MAPASSKEAVLNLGAMAATVVALNSLFTRMAGGDSYLYDFFWLFAWRYLRFFVNFIAFWCYSPSPKPKGEPTYLPSRDVTVVIPTVDPMGAAFLDCLTSCAANQPAKIVIITAGEDLYAKTLAQVRRVRDQFKATQFGVDRTQAASKRAQVAHAVPHVETDITVLLDDHVFWKPQFLASVLCPFEKPNVGLVGTNKVVRRLEGLTVWRRIWNMIGATYLCRHNFEIRATNTVDGGVFVISGRTCAIRTCILKHPEFLRGYNNEMFFFGLLGPIKPDDDNYITRFVVRHGWDIKIQYTDDSLMETVIGVEDPLVKKYLGQCKRWARTTWRSNPCSLFTDRTVWSRQPYCVYAVYLTSLTNFAAIIDPLLIYLFTHSSAYVSAKSLACLVGWILLTKVPKIFAYFRQHPQDIWLFPVYVLFAYFHSFIKLWALLTFYDCGWSGRQLNDMKVNP</sequence>
<evidence type="ECO:0000256" key="4">
    <source>
        <dbReference type="ARBA" id="ARBA00022692"/>
    </source>
</evidence>
<evidence type="ECO:0000256" key="2">
    <source>
        <dbReference type="ARBA" id="ARBA00022676"/>
    </source>
</evidence>
<dbReference type="InterPro" id="IPR029044">
    <property type="entry name" value="Nucleotide-diphossugar_trans"/>
</dbReference>
<evidence type="ECO:0000256" key="1">
    <source>
        <dbReference type="ARBA" id="ARBA00004370"/>
    </source>
</evidence>
<organism evidence="9 10">
    <name type="scientific">Canariomyces notabilis</name>
    <dbReference type="NCBI Taxonomy" id="2074819"/>
    <lineage>
        <taxon>Eukaryota</taxon>
        <taxon>Fungi</taxon>
        <taxon>Dikarya</taxon>
        <taxon>Ascomycota</taxon>
        <taxon>Pezizomycotina</taxon>
        <taxon>Sordariomycetes</taxon>
        <taxon>Sordariomycetidae</taxon>
        <taxon>Sordariales</taxon>
        <taxon>Chaetomiaceae</taxon>
        <taxon>Canariomyces</taxon>
    </lineage>
</organism>
<evidence type="ECO:0000256" key="7">
    <source>
        <dbReference type="ARBA" id="ARBA00023180"/>
    </source>
</evidence>
<comment type="subcellular location">
    <subcellularLocation>
        <location evidence="1">Membrane</location>
    </subcellularLocation>
</comment>
<evidence type="ECO:0000313" key="9">
    <source>
        <dbReference type="EMBL" id="KAK4116821.1"/>
    </source>
</evidence>
<accession>A0AAN6TMK2</accession>
<comment type="caution">
    <text evidence="9">The sequence shown here is derived from an EMBL/GenBank/DDBJ whole genome shotgun (WGS) entry which is preliminary data.</text>
</comment>
<evidence type="ECO:0000256" key="8">
    <source>
        <dbReference type="SAM" id="Phobius"/>
    </source>
</evidence>
<feature type="transmembrane region" description="Helical" evidence="8">
    <location>
        <begin position="347"/>
        <end position="369"/>
    </location>
</feature>
<dbReference type="EMBL" id="MU853333">
    <property type="protein sequence ID" value="KAK4116821.1"/>
    <property type="molecule type" value="Genomic_DNA"/>
</dbReference>
<dbReference type="PANTHER" id="PTHR47844">
    <property type="entry name" value="SYNTHASE CPS1, PUTATIVE (AFU_ORTHOLOGUE AFUA_7G02500)-RELATED"/>
    <property type="match status" value="1"/>
</dbReference>
<feature type="transmembrane region" description="Helical" evidence="8">
    <location>
        <begin position="375"/>
        <end position="393"/>
    </location>
</feature>
<feature type="transmembrane region" description="Helical" evidence="8">
    <location>
        <begin position="413"/>
        <end position="435"/>
    </location>
</feature>
<keyword evidence="7" id="KW-0325">Glycoprotein</keyword>
<dbReference type="AlphaFoldDB" id="A0AAN6TMK2"/>
<dbReference type="SUPFAM" id="SSF53448">
    <property type="entry name" value="Nucleotide-diphospho-sugar transferases"/>
    <property type="match status" value="1"/>
</dbReference>
<keyword evidence="10" id="KW-1185">Reference proteome</keyword>
<keyword evidence="5 8" id="KW-1133">Transmembrane helix</keyword>
<dbReference type="GO" id="GO:0016020">
    <property type="term" value="C:membrane"/>
    <property type="evidence" value="ECO:0007669"/>
    <property type="project" value="UniProtKB-SubCell"/>
</dbReference>
<protein>
    <submittedName>
        <fullName evidence="9">Glycosyltransferase family 2 protein</fullName>
    </submittedName>
</protein>
<keyword evidence="3" id="KW-0808">Transferase</keyword>
<gene>
    <name evidence="9" type="ORF">N656DRAFT_700942</name>
</gene>
<dbReference type="Proteomes" id="UP001302812">
    <property type="component" value="Unassembled WGS sequence"/>
</dbReference>
<evidence type="ECO:0000256" key="3">
    <source>
        <dbReference type="ARBA" id="ARBA00022679"/>
    </source>
</evidence>
<dbReference type="GO" id="GO:0016757">
    <property type="term" value="F:glycosyltransferase activity"/>
    <property type="evidence" value="ECO:0007669"/>
    <property type="project" value="UniProtKB-KW"/>
</dbReference>
<dbReference type="GeneID" id="89935032"/>
<dbReference type="RefSeq" id="XP_064674391.1">
    <property type="nucleotide sequence ID" value="XM_064810907.1"/>
</dbReference>
<evidence type="ECO:0000256" key="6">
    <source>
        <dbReference type="ARBA" id="ARBA00023136"/>
    </source>
</evidence>
<keyword evidence="6 8" id="KW-0472">Membrane</keyword>
<keyword evidence="2" id="KW-0328">Glycosyltransferase</keyword>
<dbReference type="CDD" id="cd06434">
    <property type="entry name" value="GT2_HAS"/>
    <property type="match status" value="1"/>
</dbReference>
<feature type="transmembrane region" description="Helical" evidence="8">
    <location>
        <begin position="9"/>
        <end position="28"/>
    </location>
</feature>
<proteinExistence type="predicted"/>
<reference evidence="9" key="2">
    <citation type="submission" date="2023-05" db="EMBL/GenBank/DDBJ databases">
        <authorList>
            <consortium name="Lawrence Berkeley National Laboratory"/>
            <person name="Steindorff A."/>
            <person name="Hensen N."/>
            <person name="Bonometti L."/>
            <person name="Westerberg I."/>
            <person name="Brannstrom I.O."/>
            <person name="Guillou S."/>
            <person name="Cros-Aarteil S."/>
            <person name="Calhoun S."/>
            <person name="Haridas S."/>
            <person name="Kuo A."/>
            <person name="Mondo S."/>
            <person name="Pangilinan J."/>
            <person name="Riley R."/>
            <person name="Labutti K."/>
            <person name="Andreopoulos B."/>
            <person name="Lipzen A."/>
            <person name="Chen C."/>
            <person name="Yanf M."/>
            <person name="Daum C."/>
            <person name="Ng V."/>
            <person name="Clum A."/>
            <person name="Ohm R."/>
            <person name="Martin F."/>
            <person name="Silar P."/>
            <person name="Natvig D."/>
            <person name="Lalanne C."/>
            <person name="Gautier V."/>
            <person name="Ament-Velasquez S.L."/>
            <person name="Kruys A."/>
            <person name="Hutchinson M.I."/>
            <person name="Powell A.J."/>
            <person name="Barry K."/>
            <person name="Miller A.N."/>
            <person name="Grigoriev I.V."/>
            <person name="Debuchy R."/>
            <person name="Gladieux P."/>
            <person name="Thoren M.H."/>
            <person name="Johannesson H."/>
        </authorList>
    </citation>
    <scope>NUCLEOTIDE SEQUENCE</scope>
    <source>
        <strain evidence="9">CBS 508.74</strain>
    </source>
</reference>
<evidence type="ECO:0000256" key="5">
    <source>
        <dbReference type="ARBA" id="ARBA00022989"/>
    </source>
</evidence>
<dbReference type="Gene3D" id="3.90.550.10">
    <property type="entry name" value="Spore Coat Polysaccharide Biosynthesis Protein SpsA, Chain A"/>
    <property type="match status" value="1"/>
</dbReference>
<feature type="transmembrane region" description="Helical" evidence="8">
    <location>
        <begin position="40"/>
        <end position="61"/>
    </location>
</feature>
<reference evidence="9" key="1">
    <citation type="journal article" date="2023" name="Mol. Phylogenet. Evol.">
        <title>Genome-scale phylogeny and comparative genomics of the fungal order Sordariales.</title>
        <authorList>
            <person name="Hensen N."/>
            <person name="Bonometti L."/>
            <person name="Westerberg I."/>
            <person name="Brannstrom I.O."/>
            <person name="Guillou S."/>
            <person name="Cros-Aarteil S."/>
            <person name="Calhoun S."/>
            <person name="Haridas S."/>
            <person name="Kuo A."/>
            <person name="Mondo S."/>
            <person name="Pangilinan J."/>
            <person name="Riley R."/>
            <person name="LaButti K."/>
            <person name="Andreopoulos B."/>
            <person name="Lipzen A."/>
            <person name="Chen C."/>
            <person name="Yan M."/>
            <person name="Daum C."/>
            <person name="Ng V."/>
            <person name="Clum A."/>
            <person name="Steindorff A."/>
            <person name="Ohm R.A."/>
            <person name="Martin F."/>
            <person name="Silar P."/>
            <person name="Natvig D.O."/>
            <person name="Lalanne C."/>
            <person name="Gautier V."/>
            <person name="Ament-Velasquez S.L."/>
            <person name="Kruys A."/>
            <person name="Hutchinson M.I."/>
            <person name="Powell A.J."/>
            <person name="Barry K."/>
            <person name="Miller A.N."/>
            <person name="Grigoriev I.V."/>
            <person name="Debuchy R."/>
            <person name="Gladieux P."/>
            <person name="Hiltunen Thoren M."/>
            <person name="Johannesson H."/>
        </authorList>
    </citation>
    <scope>NUCLEOTIDE SEQUENCE</scope>
    <source>
        <strain evidence="9">CBS 508.74</strain>
    </source>
</reference>
<dbReference type="Pfam" id="PF13641">
    <property type="entry name" value="Glyco_tranf_2_3"/>
    <property type="match status" value="1"/>
</dbReference>